<evidence type="ECO:0000256" key="6">
    <source>
        <dbReference type="ARBA" id="ARBA00023146"/>
    </source>
</evidence>
<feature type="region of interest" description="Aspartate" evidence="7">
    <location>
        <begin position="200"/>
        <end position="203"/>
    </location>
</feature>
<dbReference type="InterPro" id="IPR004115">
    <property type="entry name" value="GAD-like_sf"/>
</dbReference>
<feature type="binding site" evidence="7">
    <location>
        <position position="450"/>
    </location>
    <ligand>
        <name>L-aspartate</name>
        <dbReference type="ChEBI" id="CHEBI:29991"/>
    </ligand>
</feature>
<dbReference type="Gene3D" id="3.30.1360.30">
    <property type="entry name" value="GAD-like domain"/>
    <property type="match status" value="1"/>
</dbReference>
<dbReference type="NCBIfam" id="TIGR00459">
    <property type="entry name" value="aspS_bact"/>
    <property type="match status" value="1"/>
</dbReference>
<reference evidence="9" key="2">
    <citation type="journal article" date="2012" name="PLoS ONE">
        <title>A Deeply Branching Thermophilic Bacterium with an Ancient Acetyl-CoA Pathway Dominates a Subsurface Ecosystem.</title>
        <authorList>
            <person name="Takami H."/>
            <person name="Noguchi H."/>
            <person name="Takaki Y."/>
            <person name="Uchiyama I."/>
            <person name="Toyoda A."/>
            <person name="Nishi S."/>
            <person name="Chee G.-J."/>
            <person name="Arai W."/>
            <person name="Nunoura T."/>
            <person name="Itoh T."/>
            <person name="Hattori M."/>
            <person name="Takai K."/>
        </authorList>
    </citation>
    <scope>NUCLEOTIDE SEQUENCE</scope>
</reference>
<dbReference type="EMBL" id="AP011803">
    <property type="protein sequence ID" value="BAL59715.1"/>
    <property type="molecule type" value="Genomic_DNA"/>
</dbReference>
<feature type="binding site" evidence="7">
    <location>
        <position position="222"/>
    </location>
    <ligand>
        <name>L-aspartate</name>
        <dbReference type="ChEBI" id="CHEBI:29991"/>
    </ligand>
</feature>
<dbReference type="InterPro" id="IPR004364">
    <property type="entry name" value="Aa-tRNA-synt_II"/>
</dbReference>
<dbReference type="AlphaFoldDB" id="H5SVT2"/>
<dbReference type="CDD" id="cd00777">
    <property type="entry name" value="AspRS_core"/>
    <property type="match status" value="1"/>
</dbReference>
<reference evidence="9" key="1">
    <citation type="journal article" date="2005" name="Environ. Microbiol.">
        <title>Genetic and functional properties of uncultivated thermophilic crenarchaeotes from a subsurface gold mine as revealed by analysis of genome fragments.</title>
        <authorList>
            <person name="Nunoura T."/>
            <person name="Hirayama H."/>
            <person name="Takami H."/>
            <person name="Oida H."/>
            <person name="Nishi S."/>
            <person name="Shimamura S."/>
            <person name="Suzuki Y."/>
            <person name="Inagaki F."/>
            <person name="Takai K."/>
            <person name="Nealson K.H."/>
            <person name="Horikoshi K."/>
        </authorList>
    </citation>
    <scope>NUCLEOTIDE SEQUENCE</scope>
</reference>
<dbReference type="Gene3D" id="2.40.50.140">
    <property type="entry name" value="Nucleic acid-binding proteins"/>
    <property type="match status" value="1"/>
</dbReference>
<dbReference type="InterPro" id="IPR004524">
    <property type="entry name" value="Asp-tRNA-ligase_1"/>
</dbReference>
<dbReference type="CDD" id="cd04317">
    <property type="entry name" value="EcAspRS_like_N"/>
    <property type="match status" value="1"/>
</dbReference>
<dbReference type="SUPFAM" id="SSF55261">
    <property type="entry name" value="GAD domain-like"/>
    <property type="match status" value="1"/>
</dbReference>
<comment type="function">
    <text evidence="7">Catalyzes the attachment of L-aspartate to tRNA(Asp) in a two-step reaction: L-aspartate is first activated by ATP to form Asp-AMP and then transferred to the acceptor end of tRNA(Asp).</text>
</comment>
<keyword evidence="4 7" id="KW-0067">ATP-binding</keyword>
<dbReference type="Gene3D" id="3.30.930.10">
    <property type="entry name" value="Bira Bifunctional Protein, Domain 2"/>
    <property type="match status" value="1"/>
</dbReference>
<dbReference type="InterPro" id="IPR047089">
    <property type="entry name" value="Asp-tRNA-ligase_1_N"/>
</dbReference>
<comment type="catalytic activity">
    <reaction evidence="7">
        <text>tRNA(Asp) + L-aspartate + ATP = L-aspartyl-tRNA(Asp) + AMP + diphosphate</text>
        <dbReference type="Rhea" id="RHEA:19649"/>
        <dbReference type="Rhea" id="RHEA-COMP:9660"/>
        <dbReference type="Rhea" id="RHEA-COMP:9678"/>
        <dbReference type="ChEBI" id="CHEBI:29991"/>
        <dbReference type="ChEBI" id="CHEBI:30616"/>
        <dbReference type="ChEBI" id="CHEBI:33019"/>
        <dbReference type="ChEBI" id="CHEBI:78442"/>
        <dbReference type="ChEBI" id="CHEBI:78516"/>
        <dbReference type="ChEBI" id="CHEBI:456215"/>
        <dbReference type="EC" id="6.1.1.12"/>
    </reaction>
</comment>
<dbReference type="InterPro" id="IPR047090">
    <property type="entry name" value="AspRS_core"/>
</dbReference>
<feature type="binding site" evidence="7">
    <location>
        <begin position="222"/>
        <end position="224"/>
    </location>
    <ligand>
        <name>ATP</name>
        <dbReference type="ChEBI" id="CHEBI:30616"/>
    </ligand>
</feature>
<dbReference type="GO" id="GO:0005524">
    <property type="term" value="F:ATP binding"/>
    <property type="evidence" value="ECO:0007669"/>
    <property type="project" value="UniProtKB-UniRule"/>
</dbReference>
<accession>H5SVT2</accession>
<comment type="similarity">
    <text evidence="1 7">Belongs to the class-II aminoacyl-tRNA synthetase family. Type 1 subfamily.</text>
</comment>
<comment type="caution">
    <text evidence="7">Lacks conserved residue(s) required for the propagation of feature annotation.</text>
</comment>
<keyword evidence="5 7" id="KW-0648">Protein biosynthesis</keyword>
<evidence type="ECO:0000313" key="9">
    <source>
        <dbReference type="EMBL" id="BAL59715.1"/>
    </source>
</evidence>
<dbReference type="PRINTS" id="PR01042">
    <property type="entry name" value="TRNASYNTHASP"/>
</dbReference>
<comment type="subunit">
    <text evidence="7">Homodimer.</text>
</comment>
<evidence type="ECO:0000256" key="5">
    <source>
        <dbReference type="ARBA" id="ARBA00022917"/>
    </source>
</evidence>
<keyword evidence="7" id="KW-0963">Cytoplasm</keyword>
<evidence type="ECO:0000256" key="4">
    <source>
        <dbReference type="ARBA" id="ARBA00022840"/>
    </source>
</evidence>
<comment type="subcellular location">
    <subcellularLocation>
        <location evidence="7">Cytoplasm</location>
    </subcellularLocation>
</comment>
<dbReference type="Pfam" id="PF02938">
    <property type="entry name" value="GAD"/>
    <property type="match status" value="1"/>
</dbReference>
<keyword evidence="3 7" id="KW-0547">Nucleotide-binding</keyword>
<keyword evidence="2 7" id="KW-0436">Ligase</keyword>
<evidence type="ECO:0000259" key="8">
    <source>
        <dbReference type="PROSITE" id="PS50862"/>
    </source>
</evidence>
<dbReference type="Pfam" id="PF01336">
    <property type="entry name" value="tRNA_anti-codon"/>
    <property type="match status" value="1"/>
</dbReference>
<name>H5SVT2_ACEAU</name>
<organism evidence="9">
    <name type="scientific">Acetithermum autotrophicum</name>
    <dbReference type="NCBI Taxonomy" id="1446466"/>
    <lineage>
        <taxon>Bacteria</taxon>
        <taxon>Candidatus Bipolaricaulota</taxon>
        <taxon>Candidatus Acetithermum</taxon>
    </lineage>
</organism>
<dbReference type="InterPro" id="IPR029351">
    <property type="entry name" value="GAD_dom"/>
</dbReference>
<dbReference type="PANTHER" id="PTHR22594">
    <property type="entry name" value="ASPARTYL/LYSYL-TRNA SYNTHETASE"/>
    <property type="match status" value="1"/>
</dbReference>
<dbReference type="GO" id="GO:0006422">
    <property type="term" value="P:aspartyl-tRNA aminoacylation"/>
    <property type="evidence" value="ECO:0007669"/>
    <property type="project" value="UniProtKB-UniRule"/>
</dbReference>
<dbReference type="InterPro" id="IPR006195">
    <property type="entry name" value="aa-tRNA-synth_II"/>
</dbReference>
<dbReference type="InterPro" id="IPR004365">
    <property type="entry name" value="NA-bd_OB_tRNA"/>
</dbReference>
<feature type="domain" description="Aminoacyl-transfer RNA synthetases class-II family profile" evidence="8">
    <location>
        <begin position="143"/>
        <end position="557"/>
    </location>
</feature>
<protein>
    <recommendedName>
        <fullName evidence="7">Aspartate--tRNA ligase</fullName>
        <ecNumber evidence="7">6.1.1.12</ecNumber>
    </recommendedName>
    <alternativeName>
        <fullName evidence="7">Aspartyl-tRNA synthetase</fullName>
        <shortName evidence="7">AspRS</shortName>
    </alternativeName>
</protein>
<evidence type="ECO:0000256" key="1">
    <source>
        <dbReference type="ARBA" id="ARBA00006303"/>
    </source>
</evidence>
<dbReference type="PANTHER" id="PTHR22594:SF5">
    <property type="entry name" value="ASPARTATE--TRNA LIGASE, MITOCHONDRIAL"/>
    <property type="match status" value="1"/>
</dbReference>
<dbReference type="GO" id="GO:0003676">
    <property type="term" value="F:nucleic acid binding"/>
    <property type="evidence" value="ECO:0007669"/>
    <property type="project" value="InterPro"/>
</dbReference>
<evidence type="ECO:0000256" key="2">
    <source>
        <dbReference type="ARBA" id="ARBA00022598"/>
    </source>
</evidence>
<dbReference type="EC" id="6.1.1.12" evidence="7"/>
<gene>
    <name evidence="7" type="primary">aspS</name>
    <name evidence="9" type="ORF">HGMM_OP4C351</name>
</gene>
<evidence type="ECO:0000256" key="7">
    <source>
        <dbReference type="HAMAP-Rule" id="MF_00044"/>
    </source>
</evidence>
<dbReference type="InterPro" id="IPR045864">
    <property type="entry name" value="aa-tRNA-synth_II/BPL/LPL"/>
</dbReference>
<keyword evidence="6 7" id="KW-0030">Aminoacyl-tRNA synthetase</keyword>
<dbReference type="GO" id="GO:0005737">
    <property type="term" value="C:cytoplasm"/>
    <property type="evidence" value="ECO:0007669"/>
    <property type="project" value="UniProtKB-SubCell"/>
</dbReference>
<feature type="binding site" evidence="7">
    <location>
        <position position="491"/>
    </location>
    <ligand>
        <name>L-aspartate</name>
        <dbReference type="ChEBI" id="CHEBI:29991"/>
    </ligand>
</feature>
<dbReference type="SUPFAM" id="SSF55681">
    <property type="entry name" value="Class II aaRS and biotin synthetases"/>
    <property type="match status" value="1"/>
</dbReference>
<evidence type="ECO:0000256" key="3">
    <source>
        <dbReference type="ARBA" id="ARBA00022741"/>
    </source>
</evidence>
<dbReference type="HAMAP" id="MF_00044">
    <property type="entry name" value="Asp_tRNA_synth_type1"/>
    <property type="match status" value="1"/>
</dbReference>
<sequence length="589" mass="66608">MKRTAACGKLTKNDVGREVALMGWVHRRRDLGGLIFIDLRDRSGLVQLLFSPEQSAHALARELNREDVIYAHGTVVARSPENINPKLPTGEIEIRVEDIKILNRSKTPPFAIDVVDSAQEAQELVRLEYRYLDLRRPELQKNFALRHRVFLDIRNFLDERGFYEIETPMLTKSTPEGARDYLVPSRTFPGKFFALPQSPQLFKQLLMVAGFEKYFQIARCFRDEDLRADRQPEFTQLDLEMSFVFDERPITELIEELICFLFEKHLGVSPARPFPKVSYAEAMERYGSDKPDLRFGLELIDLSQALGGAEFRIFAETLKSGGVVKGLALPGGAKYSRSQLAELEKHAQALGAKGLLWAKFTDQGLESPIAKFLNAQIVKELQQATQARPGDLVLLIAGERKMTNTVLGALRLELARREALIPKDQWKFCWVVDFPLFQWDEQEQRLVSEHHPFTSPKASDLELLDKDPLKVRANAYDFVLNGIELGGGSIRIHNRELQQKIFDLLGLTKEETEAKFGFFLRALEYGAPPHGGIALGLDRLIMLMAGANSIRDVITFPKTNTAYCPLTGAPVEVSEKQLRELGIRVVTGC</sequence>
<dbReference type="InterPro" id="IPR012340">
    <property type="entry name" value="NA-bd_OB-fold"/>
</dbReference>
<dbReference type="NCBIfam" id="NF001750">
    <property type="entry name" value="PRK00476.1"/>
    <property type="match status" value="1"/>
</dbReference>
<dbReference type="InterPro" id="IPR002312">
    <property type="entry name" value="Asp/Asn-tRNA-synth_IIb"/>
</dbReference>
<feature type="binding site" evidence="7">
    <location>
        <position position="231"/>
    </location>
    <ligand>
        <name>ATP</name>
        <dbReference type="ChEBI" id="CHEBI:30616"/>
    </ligand>
</feature>
<proteinExistence type="inferred from homology"/>
<dbReference type="GO" id="GO:0004815">
    <property type="term" value="F:aspartate-tRNA ligase activity"/>
    <property type="evidence" value="ECO:0007669"/>
    <property type="project" value="UniProtKB-UniRule"/>
</dbReference>
<feature type="binding site" evidence="7">
    <location>
        <begin position="536"/>
        <end position="539"/>
    </location>
    <ligand>
        <name>ATP</name>
        <dbReference type="ChEBI" id="CHEBI:30616"/>
    </ligand>
</feature>
<dbReference type="Pfam" id="PF00152">
    <property type="entry name" value="tRNA-synt_2"/>
    <property type="match status" value="1"/>
</dbReference>
<dbReference type="SUPFAM" id="SSF50249">
    <property type="entry name" value="Nucleic acid-binding proteins"/>
    <property type="match status" value="1"/>
</dbReference>
<feature type="binding site" evidence="7">
    <location>
        <position position="484"/>
    </location>
    <ligand>
        <name>ATP</name>
        <dbReference type="ChEBI" id="CHEBI:30616"/>
    </ligand>
</feature>
<feature type="binding site" evidence="7">
    <location>
        <position position="176"/>
    </location>
    <ligand>
        <name>L-aspartate</name>
        <dbReference type="ChEBI" id="CHEBI:29991"/>
    </ligand>
</feature>
<dbReference type="PROSITE" id="PS50862">
    <property type="entry name" value="AA_TRNA_LIGASE_II"/>
    <property type="match status" value="1"/>
</dbReference>